<dbReference type="GO" id="GO:1990246">
    <property type="term" value="C:uniplex complex"/>
    <property type="evidence" value="ECO:0007669"/>
    <property type="project" value="UniProtKB-UniRule"/>
</dbReference>
<dbReference type="STRING" id="400682.A0A1X7V803"/>
<evidence type="ECO:0000256" key="2">
    <source>
        <dbReference type="ARBA" id="ARBA00008958"/>
    </source>
</evidence>
<dbReference type="AlphaFoldDB" id="A0A1X7V803"/>
<dbReference type="PANTHER" id="PTHR33904">
    <property type="entry name" value="ESSENTIAL MCU REGULATOR, MITOCHONDRIAL"/>
    <property type="match status" value="1"/>
</dbReference>
<dbReference type="Pfam" id="PF10161">
    <property type="entry name" value="DDDD"/>
    <property type="match status" value="1"/>
</dbReference>
<comment type="subunit">
    <text evidence="14">Component of the uniplex complex. Interacts (via the transmembrane region) with MCU (via the first transmembrane region); the interaction is direct.</text>
</comment>
<evidence type="ECO:0000256" key="4">
    <source>
        <dbReference type="ARBA" id="ARBA00022448"/>
    </source>
</evidence>
<feature type="transmembrane region" description="Helical" evidence="14">
    <location>
        <begin position="44"/>
        <end position="63"/>
    </location>
</feature>
<keyword evidence="8 14" id="KW-0106">Calcium</keyword>
<evidence type="ECO:0000256" key="5">
    <source>
        <dbReference type="ARBA" id="ARBA00022568"/>
    </source>
</evidence>
<evidence type="ECO:0000256" key="10">
    <source>
        <dbReference type="ARBA" id="ARBA00022989"/>
    </source>
</evidence>
<name>A0A1X7V803_AMPQE</name>
<dbReference type="PANTHER" id="PTHR33904:SF1">
    <property type="entry name" value="ESSENTIAL MCU REGULATOR, MITOCHONDRIAL"/>
    <property type="match status" value="1"/>
</dbReference>
<organism evidence="15">
    <name type="scientific">Amphimedon queenslandica</name>
    <name type="common">Sponge</name>
    <dbReference type="NCBI Taxonomy" id="400682"/>
    <lineage>
        <taxon>Eukaryota</taxon>
        <taxon>Metazoa</taxon>
        <taxon>Porifera</taxon>
        <taxon>Demospongiae</taxon>
        <taxon>Heteroscleromorpha</taxon>
        <taxon>Haplosclerida</taxon>
        <taxon>Niphatidae</taxon>
        <taxon>Amphimedon</taxon>
    </lineage>
</organism>
<proteinExistence type="inferred from homology"/>
<keyword evidence="13 14" id="KW-0472">Membrane</keyword>
<evidence type="ECO:0000256" key="3">
    <source>
        <dbReference type="ARBA" id="ARBA00022180"/>
    </source>
</evidence>
<keyword evidence="11 14" id="KW-0406">Ion transport</keyword>
<reference evidence="15" key="1">
    <citation type="submission" date="2017-05" db="UniProtKB">
        <authorList>
            <consortium name="EnsemblMetazoa"/>
        </authorList>
    </citation>
    <scope>IDENTIFICATION</scope>
</reference>
<evidence type="ECO:0000256" key="6">
    <source>
        <dbReference type="ARBA" id="ARBA00022692"/>
    </source>
</evidence>
<evidence type="ECO:0000256" key="8">
    <source>
        <dbReference type="ARBA" id="ARBA00022837"/>
    </source>
</evidence>
<comment type="similarity">
    <text evidence="2 14">Belongs to the SMDT1/EMRE family.</text>
</comment>
<evidence type="ECO:0000256" key="11">
    <source>
        <dbReference type="ARBA" id="ARBA00023065"/>
    </source>
</evidence>
<evidence type="ECO:0000256" key="1">
    <source>
        <dbReference type="ARBA" id="ARBA00004434"/>
    </source>
</evidence>
<keyword evidence="4 14" id="KW-0813">Transport</keyword>
<protein>
    <recommendedName>
        <fullName evidence="3 14">Essential MCU regulator, mitochondrial</fullName>
    </recommendedName>
    <alternativeName>
        <fullName evidence="14">Single-pass membrane protein with aspartate-rich tail 1, mitochondrial</fullName>
    </alternativeName>
</protein>
<evidence type="ECO:0000256" key="7">
    <source>
        <dbReference type="ARBA" id="ARBA00022792"/>
    </source>
</evidence>
<comment type="subcellular location">
    <subcellularLocation>
        <location evidence="1 14">Mitochondrion inner membrane</location>
        <topology evidence="1 14">Single-pass membrane protein</topology>
    </subcellularLocation>
</comment>
<keyword evidence="12 14" id="KW-0496">Mitochondrion</keyword>
<evidence type="ECO:0000256" key="12">
    <source>
        <dbReference type="ARBA" id="ARBA00023128"/>
    </source>
</evidence>
<keyword evidence="10 14" id="KW-1133">Transmembrane helix</keyword>
<evidence type="ECO:0000256" key="9">
    <source>
        <dbReference type="ARBA" id="ARBA00022946"/>
    </source>
</evidence>
<accession>A0A1X7V803</accession>
<comment type="function">
    <text evidence="14">Essential regulatory subunit of the mitochondrial calcium uniporter complex (uniplex), a complex that mediates calcium uptake into mitochondria.</text>
</comment>
<keyword evidence="9 14" id="KW-0809">Transit peptide</keyword>
<sequence>MASLGLLRKCSSLLLNGSNLALRRTTTTQSGALVSKPIRHYNLVLFRLGFVAIPFVYLGYWAGGQFAEFLEEYEFYIPDDDDDD</sequence>
<dbReference type="GO" id="GO:0036444">
    <property type="term" value="P:calcium import into the mitochondrion"/>
    <property type="evidence" value="ECO:0007669"/>
    <property type="project" value="UniProtKB-UniRule"/>
</dbReference>
<dbReference type="EnsemblMetazoa" id="Aqu2.1.35934_001">
    <property type="protein sequence ID" value="Aqu2.1.35934_001"/>
    <property type="gene ID" value="Aqu2.1.35934"/>
</dbReference>
<dbReference type="OMA" id="GLIRICM"/>
<keyword evidence="5 14" id="KW-0109">Calcium transport</keyword>
<dbReference type="InterPro" id="IPR018782">
    <property type="entry name" value="MCU_reg"/>
</dbReference>
<keyword evidence="7 14" id="KW-0999">Mitochondrion inner membrane</keyword>
<evidence type="ECO:0000256" key="13">
    <source>
        <dbReference type="ARBA" id="ARBA00023136"/>
    </source>
</evidence>
<dbReference type="FunCoup" id="A0A1X7V803">
    <property type="interactions" value="120"/>
</dbReference>
<keyword evidence="6 14" id="KW-0812">Transmembrane</keyword>
<evidence type="ECO:0000313" key="15">
    <source>
        <dbReference type="EnsemblMetazoa" id="Aqu2.1.35934_001"/>
    </source>
</evidence>
<evidence type="ECO:0000256" key="14">
    <source>
        <dbReference type="RuleBase" id="RU369077"/>
    </source>
</evidence>
<dbReference type="InParanoid" id="A0A1X7V803"/>
<dbReference type="GO" id="GO:0051560">
    <property type="term" value="P:mitochondrial calcium ion homeostasis"/>
    <property type="evidence" value="ECO:0007669"/>
    <property type="project" value="UniProtKB-UniRule"/>
</dbReference>